<dbReference type="EMBL" id="JAEHJZ010000004">
    <property type="protein sequence ID" value="MBJ7879599.1"/>
    <property type="molecule type" value="Genomic_DNA"/>
</dbReference>
<comment type="caution">
    <text evidence="2">The sequence shown here is derived from an EMBL/GenBank/DDBJ whole genome shotgun (WGS) entry which is preliminary data.</text>
</comment>
<keyword evidence="3" id="KW-1185">Reference proteome</keyword>
<feature type="chain" id="PRO_5037184358" description="Lipocalin-like domain-containing protein" evidence="1">
    <location>
        <begin position="20"/>
        <end position="107"/>
    </location>
</feature>
<reference evidence="2 3" key="1">
    <citation type="submission" date="2020-09" db="EMBL/GenBank/DDBJ databases">
        <title>Draft genome of Gelidibacter salicanalis PAMC21136.</title>
        <authorList>
            <person name="Park H."/>
        </authorList>
    </citation>
    <scope>NUCLEOTIDE SEQUENCE [LARGE SCALE GENOMIC DNA]</scope>
    <source>
        <strain evidence="2 3">PAMC21136</strain>
    </source>
</reference>
<dbReference type="Proteomes" id="UP000662373">
    <property type="component" value="Unassembled WGS sequence"/>
</dbReference>
<evidence type="ECO:0000313" key="3">
    <source>
        <dbReference type="Proteomes" id="UP000662373"/>
    </source>
</evidence>
<evidence type="ECO:0008006" key="4">
    <source>
        <dbReference type="Google" id="ProtNLM"/>
    </source>
</evidence>
<keyword evidence="1" id="KW-0732">Signal</keyword>
<proteinExistence type="predicted"/>
<feature type="signal peptide" evidence="1">
    <location>
        <begin position="1"/>
        <end position="19"/>
    </location>
</feature>
<dbReference type="AlphaFoldDB" id="A0A934NI26"/>
<accession>A0A934NI26</accession>
<name>A0A934NI26_9FLAO</name>
<organism evidence="2 3">
    <name type="scientific">Gelidibacter salicanalis</name>
    <dbReference type="NCBI Taxonomy" id="291193"/>
    <lineage>
        <taxon>Bacteria</taxon>
        <taxon>Pseudomonadati</taxon>
        <taxon>Bacteroidota</taxon>
        <taxon>Flavobacteriia</taxon>
        <taxon>Flavobacteriales</taxon>
        <taxon>Flavobacteriaceae</taxon>
        <taxon>Gelidibacter</taxon>
    </lineage>
</organism>
<protein>
    <recommendedName>
        <fullName evidence="4">Lipocalin-like domain-containing protein</fullName>
    </recommendedName>
</protein>
<evidence type="ECO:0000256" key="1">
    <source>
        <dbReference type="SAM" id="SignalP"/>
    </source>
</evidence>
<dbReference type="RefSeq" id="WP_199597062.1">
    <property type="nucleotide sequence ID" value="NZ_JAEHJZ010000004.1"/>
</dbReference>
<evidence type="ECO:0000313" key="2">
    <source>
        <dbReference type="EMBL" id="MBJ7879599.1"/>
    </source>
</evidence>
<gene>
    <name evidence="2" type="ORF">JEM65_02855</name>
</gene>
<sequence>MKARILVLLLIVGIGFLNSCNNDDDDSSQEKSINGTWYLTNIRGGLGSMNNDYSIGDVKWTFDQTNSILIVENKIGNSNSFYLHSGTYSFNIVENEETQIFFIDNNN</sequence>